<evidence type="ECO:0000256" key="1">
    <source>
        <dbReference type="SAM" id="SignalP"/>
    </source>
</evidence>
<name>A0A1W2A4H9_9BURK</name>
<dbReference type="Proteomes" id="UP000192708">
    <property type="component" value="Unassembled WGS sequence"/>
</dbReference>
<sequence>MVAFKKVFFSFVFMLLCMFSLVSKAESLTILSAGAVEPGLVKVVEDFEKKTGHKVSIQFGTSPQLSQKLSSNVVADVLVAPVSVMQDQISAGRVIQTNPPVIGKVGAGITVRNALTSPAVASVEEFKQTLLQSESIVYNTASTGVYLDKLFEKMGISEQLKPKTQKFANGDMVLTHIINGKGKEIGFGAIPEIKMYETKGLRLVGPLPAEIQNYTSYAAAVMKATSNEKIASDLFSYITQASNRHFYKDAGID</sequence>
<dbReference type="PANTHER" id="PTHR30632">
    <property type="entry name" value="MOLYBDATE-BINDING PERIPLASMIC PROTEIN"/>
    <property type="match status" value="1"/>
</dbReference>
<dbReference type="SUPFAM" id="SSF53850">
    <property type="entry name" value="Periplasmic binding protein-like II"/>
    <property type="match status" value="1"/>
</dbReference>
<dbReference type="PANTHER" id="PTHR30632:SF11">
    <property type="entry name" value="BLR4797 PROTEIN"/>
    <property type="match status" value="1"/>
</dbReference>
<dbReference type="Pfam" id="PF13531">
    <property type="entry name" value="SBP_bac_11"/>
    <property type="match status" value="1"/>
</dbReference>
<reference evidence="2 3" key="1">
    <citation type="submission" date="2017-04" db="EMBL/GenBank/DDBJ databases">
        <authorList>
            <person name="Afonso C.L."/>
            <person name="Miller P.J."/>
            <person name="Scott M.A."/>
            <person name="Spackman E."/>
            <person name="Goraichik I."/>
            <person name="Dimitrov K.M."/>
            <person name="Suarez D.L."/>
            <person name="Swayne D.E."/>
        </authorList>
    </citation>
    <scope>NUCLEOTIDE SEQUENCE [LARGE SCALE GENOMIC DNA]</scope>
    <source>
        <strain evidence="2 3">VK13</strain>
    </source>
</reference>
<proteinExistence type="predicted"/>
<evidence type="ECO:0000313" key="2">
    <source>
        <dbReference type="EMBL" id="SMC55321.1"/>
    </source>
</evidence>
<dbReference type="STRING" id="1938817.SAMN06296008_10788"/>
<keyword evidence="3" id="KW-1185">Reference proteome</keyword>
<dbReference type="Gene3D" id="3.40.190.10">
    <property type="entry name" value="Periplasmic binding protein-like II"/>
    <property type="match status" value="2"/>
</dbReference>
<dbReference type="OrthoDB" id="8216219at2"/>
<dbReference type="EMBL" id="FWXJ01000007">
    <property type="protein sequence ID" value="SMC55321.1"/>
    <property type="molecule type" value="Genomic_DNA"/>
</dbReference>
<organism evidence="2 3">
    <name type="scientific">Polynucleobacter kasalickyi</name>
    <dbReference type="NCBI Taxonomy" id="1938817"/>
    <lineage>
        <taxon>Bacteria</taxon>
        <taxon>Pseudomonadati</taxon>
        <taxon>Pseudomonadota</taxon>
        <taxon>Betaproteobacteria</taxon>
        <taxon>Burkholderiales</taxon>
        <taxon>Burkholderiaceae</taxon>
        <taxon>Polynucleobacter</taxon>
    </lineage>
</organism>
<dbReference type="GO" id="GO:0015689">
    <property type="term" value="P:molybdate ion transport"/>
    <property type="evidence" value="ECO:0007669"/>
    <property type="project" value="TreeGrafter"/>
</dbReference>
<dbReference type="GO" id="GO:0030973">
    <property type="term" value="F:molybdate ion binding"/>
    <property type="evidence" value="ECO:0007669"/>
    <property type="project" value="TreeGrafter"/>
</dbReference>
<keyword evidence="1" id="KW-0732">Signal</keyword>
<accession>A0A1W2A4H9</accession>
<feature type="chain" id="PRO_5010731733" evidence="1">
    <location>
        <begin position="26"/>
        <end position="253"/>
    </location>
</feature>
<dbReference type="InterPro" id="IPR050682">
    <property type="entry name" value="ModA/WtpA"/>
</dbReference>
<gene>
    <name evidence="2" type="ORF">SAMN06296008_10788</name>
</gene>
<protein>
    <submittedName>
        <fullName evidence="2">Molybdate transport system substrate-binding protein</fullName>
    </submittedName>
</protein>
<dbReference type="AlphaFoldDB" id="A0A1W2A4H9"/>
<dbReference type="RefSeq" id="WP_084283605.1">
    <property type="nucleotide sequence ID" value="NZ_FWXJ01000007.1"/>
</dbReference>
<evidence type="ECO:0000313" key="3">
    <source>
        <dbReference type="Proteomes" id="UP000192708"/>
    </source>
</evidence>
<feature type="signal peptide" evidence="1">
    <location>
        <begin position="1"/>
        <end position="25"/>
    </location>
</feature>